<proteinExistence type="inferred from homology"/>
<dbReference type="Pfam" id="PF02195">
    <property type="entry name" value="ParB_N"/>
    <property type="match status" value="1"/>
</dbReference>
<evidence type="ECO:0000256" key="2">
    <source>
        <dbReference type="ARBA" id="ARBA00022829"/>
    </source>
</evidence>
<dbReference type="Proteomes" id="UP000552709">
    <property type="component" value="Unassembled WGS sequence"/>
</dbReference>
<evidence type="ECO:0000259" key="4">
    <source>
        <dbReference type="SMART" id="SM00470"/>
    </source>
</evidence>
<dbReference type="Gene3D" id="1.10.10.2830">
    <property type="match status" value="1"/>
</dbReference>
<keyword evidence="3" id="KW-0238">DNA-binding</keyword>
<dbReference type="EMBL" id="JACHFL010000011">
    <property type="protein sequence ID" value="MBB5364591.1"/>
    <property type="molecule type" value="Genomic_DNA"/>
</dbReference>
<dbReference type="InterPro" id="IPR036086">
    <property type="entry name" value="ParB/Sulfiredoxin_sf"/>
</dbReference>
<organism evidence="5 6">
    <name type="scientific">Deinococcus humi</name>
    <dbReference type="NCBI Taxonomy" id="662880"/>
    <lineage>
        <taxon>Bacteria</taxon>
        <taxon>Thermotogati</taxon>
        <taxon>Deinococcota</taxon>
        <taxon>Deinococci</taxon>
        <taxon>Deinococcales</taxon>
        <taxon>Deinococcaceae</taxon>
        <taxon>Deinococcus</taxon>
    </lineage>
</organism>
<dbReference type="GO" id="GO:0003677">
    <property type="term" value="F:DNA binding"/>
    <property type="evidence" value="ECO:0007669"/>
    <property type="project" value="UniProtKB-KW"/>
</dbReference>
<dbReference type="InterPro" id="IPR004437">
    <property type="entry name" value="ParB/RepB/Spo0J"/>
</dbReference>
<name>A0A7W8NFM3_9DEIO</name>
<evidence type="ECO:0000256" key="3">
    <source>
        <dbReference type="ARBA" id="ARBA00023125"/>
    </source>
</evidence>
<protein>
    <submittedName>
        <fullName evidence="5">ParB family chromosome partitioning protein</fullName>
    </submittedName>
</protein>
<evidence type="ECO:0000313" key="5">
    <source>
        <dbReference type="EMBL" id="MBB5364591.1"/>
    </source>
</evidence>
<dbReference type="InterPro" id="IPR050336">
    <property type="entry name" value="Chromosome_partition/occlusion"/>
</dbReference>
<feature type="domain" description="ParB-like N-terminal" evidence="4">
    <location>
        <begin position="29"/>
        <end position="118"/>
    </location>
</feature>
<dbReference type="SUPFAM" id="SSF109709">
    <property type="entry name" value="KorB DNA-binding domain-like"/>
    <property type="match status" value="1"/>
</dbReference>
<sequence length="295" mass="32229">MTRSKRPARDLGDLLGRSAEMMKPAASTVTLPVAALRPGAFQPRRTFDDPALQALAASIRAEGILQPLLVRPVNGGHEIVAGERRWRAAQLAGLTEVPVLVRDLDDRQALAASLLENLQREDLNVIDEVDGKLALVALALGVDAEAARGRLMQLLTAEPTEDHVRLTEVFSSLGETWESFAKNKVRILNWPPEVVDALRGGLPLSVAAVVAGADERLRTQLLALAQQGASRAELRAEVQRQALAAPDRSKLTAAATVVRRLSSRRFMTRLSAEQSKEMERWLAKMPSFMRDEGDD</sequence>
<dbReference type="SMART" id="SM00470">
    <property type="entry name" value="ParB"/>
    <property type="match status" value="1"/>
</dbReference>
<dbReference type="Gene3D" id="3.90.1530.30">
    <property type="match status" value="1"/>
</dbReference>
<keyword evidence="2" id="KW-0159">Chromosome partition</keyword>
<comment type="similarity">
    <text evidence="1">Belongs to the ParB family.</text>
</comment>
<dbReference type="CDD" id="cd16393">
    <property type="entry name" value="SPO0J_N"/>
    <property type="match status" value="1"/>
</dbReference>
<dbReference type="RefSeq" id="WP_184135179.1">
    <property type="nucleotide sequence ID" value="NZ_JACHFL010000011.1"/>
</dbReference>
<dbReference type="PANTHER" id="PTHR33375">
    <property type="entry name" value="CHROMOSOME-PARTITIONING PROTEIN PARB-RELATED"/>
    <property type="match status" value="1"/>
</dbReference>
<dbReference type="InterPro" id="IPR003115">
    <property type="entry name" value="ParB_N"/>
</dbReference>
<reference evidence="5 6" key="1">
    <citation type="submission" date="2020-08" db="EMBL/GenBank/DDBJ databases">
        <title>Genomic Encyclopedia of Type Strains, Phase IV (KMG-IV): sequencing the most valuable type-strain genomes for metagenomic binning, comparative biology and taxonomic classification.</title>
        <authorList>
            <person name="Goeker M."/>
        </authorList>
    </citation>
    <scope>NUCLEOTIDE SEQUENCE [LARGE SCALE GENOMIC DNA]</scope>
    <source>
        <strain evidence="5 6">DSM 27939</strain>
    </source>
</reference>
<dbReference type="AlphaFoldDB" id="A0A7W8NFM3"/>
<evidence type="ECO:0000313" key="6">
    <source>
        <dbReference type="Proteomes" id="UP000552709"/>
    </source>
</evidence>
<dbReference type="SUPFAM" id="SSF110849">
    <property type="entry name" value="ParB/Sulfiredoxin"/>
    <property type="match status" value="1"/>
</dbReference>
<evidence type="ECO:0000256" key="1">
    <source>
        <dbReference type="ARBA" id="ARBA00006295"/>
    </source>
</evidence>
<comment type="caution">
    <text evidence="5">The sequence shown here is derived from an EMBL/GenBank/DDBJ whole genome shotgun (WGS) entry which is preliminary data.</text>
</comment>
<dbReference type="FunFam" id="3.90.1530.30:FF:000001">
    <property type="entry name" value="Chromosome partitioning protein ParB"/>
    <property type="match status" value="1"/>
</dbReference>
<keyword evidence="6" id="KW-1185">Reference proteome</keyword>
<dbReference type="GO" id="GO:0007059">
    <property type="term" value="P:chromosome segregation"/>
    <property type="evidence" value="ECO:0007669"/>
    <property type="project" value="UniProtKB-KW"/>
</dbReference>
<gene>
    <name evidence="5" type="ORF">HNQ08_003704</name>
</gene>
<dbReference type="GO" id="GO:0005694">
    <property type="term" value="C:chromosome"/>
    <property type="evidence" value="ECO:0007669"/>
    <property type="project" value="TreeGrafter"/>
</dbReference>
<dbReference type="FunFam" id="1.10.10.2830:FF:000003">
    <property type="entry name" value="Probable chromosome 2-partitioning protein ParB"/>
    <property type="match status" value="1"/>
</dbReference>
<dbReference type="NCBIfam" id="TIGR00180">
    <property type="entry name" value="parB_part"/>
    <property type="match status" value="1"/>
</dbReference>
<dbReference type="PANTHER" id="PTHR33375:SF7">
    <property type="entry name" value="CHROMOSOME 2-PARTITIONING PROTEIN PARB-RELATED"/>
    <property type="match status" value="1"/>
</dbReference>
<accession>A0A7W8NFM3</accession>